<evidence type="ECO:0000313" key="1">
    <source>
        <dbReference type="EMBL" id="PNX58722.1"/>
    </source>
</evidence>
<feature type="non-terminal residue" evidence="1">
    <location>
        <position position="1"/>
    </location>
</feature>
<dbReference type="EMBL" id="ASHM01128968">
    <property type="protein sequence ID" value="PNX58722.1"/>
    <property type="molecule type" value="Genomic_DNA"/>
</dbReference>
<evidence type="ECO:0000313" key="2">
    <source>
        <dbReference type="Proteomes" id="UP000236291"/>
    </source>
</evidence>
<dbReference type="Proteomes" id="UP000236291">
    <property type="component" value="Unassembled WGS sequence"/>
</dbReference>
<organism evidence="1 2">
    <name type="scientific">Trifolium pratense</name>
    <name type="common">Red clover</name>
    <dbReference type="NCBI Taxonomy" id="57577"/>
    <lineage>
        <taxon>Eukaryota</taxon>
        <taxon>Viridiplantae</taxon>
        <taxon>Streptophyta</taxon>
        <taxon>Embryophyta</taxon>
        <taxon>Tracheophyta</taxon>
        <taxon>Spermatophyta</taxon>
        <taxon>Magnoliopsida</taxon>
        <taxon>eudicotyledons</taxon>
        <taxon>Gunneridae</taxon>
        <taxon>Pentapetalae</taxon>
        <taxon>rosids</taxon>
        <taxon>fabids</taxon>
        <taxon>Fabales</taxon>
        <taxon>Fabaceae</taxon>
        <taxon>Papilionoideae</taxon>
        <taxon>50 kb inversion clade</taxon>
        <taxon>NPAAA clade</taxon>
        <taxon>Hologalegina</taxon>
        <taxon>IRL clade</taxon>
        <taxon>Trifolieae</taxon>
        <taxon>Trifolium</taxon>
    </lineage>
</organism>
<reference evidence="1 2" key="2">
    <citation type="journal article" date="2017" name="Front. Plant Sci.">
        <title>Gene Classification and Mining of Molecular Markers Useful in Red Clover (Trifolium pratense) Breeding.</title>
        <authorList>
            <person name="Istvanek J."/>
            <person name="Dluhosova J."/>
            <person name="Dluhos P."/>
            <person name="Patkova L."/>
            <person name="Nedelnik J."/>
            <person name="Repkova J."/>
        </authorList>
    </citation>
    <scope>NUCLEOTIDE SEQUENCE [LARGE SCALE GENOMIC DNA]</scope>
    <source>
        <strain evidence="2">cv. Tatra</strain>
        <tissue evidence="1">Young leaves</tissue>
    </source>
</reference>
<proteinExistence type="predicted"/>
<sequence>TESVALYGSTTVSDTFGDGKTEKVSIILSGYSSLIFDINSVPMPEPVPPPSEWQT</sequence>
<name>A0A2K3JXH5_TRIPR</name>
<protein>
    <submittedName>
        <fullName evidence="1">Uncharacterized protein</fullName>
    </submittedName>
</protein>
<dbReference type="AlphaFoldDB" id="A0A2K3JXH5"/>
<accession>A0A2K3JXH5</accession>
<gene>
    <name evidence="1" type="ORF">L195_g059331</name>
</gene>
<reference evidence="1 2" key="1">
    <citation type="journal article" date="2014" name="Am. J. Bot.">
        <title>Genome assembly and annotation for red clover (Trifolium pratense; Fabaceae).</title>
        <authorList>
            <person name="Istvanek J."/>
            <person name="Jaros M."/>
            <person name="Krenek A."/>
            <person name="Repkova J."/>
        </authorList>
    </citation>
    <scope>NUCLEOTIDE SEQUENCE [LARGE SCALE GENOMIC DNA]</scope>
    <source>
        <strain evidence="2">cv. Tatra</strain>
        <tissue evidence="1">Young leaves</tissue>
    </source>
</reference>
<comment type="caution">
    <text evidence="1">The sequence shown here is derived from an EMBL/GenBank/DDBJ whole genome shotgun (WGS) entry which is preliminary data.</text>
</comment>